<feature type="non-terminal residue" evidence="2">
    <location>
        <position position="1"/>
    </location>
</feature>
<dbReference type="EMBL" id="JAAVJD010000101">
    <property type="protein sequence ID" value="NJQ06675.1"/>
    <property type="molecule type" value="Genomic_DNA"/>
</dbReference>
<gene>
    <name evidence="2" type="ORF">HCN56_14045</name>
</gene>
<protein>
    <submittedName>
        <fullName evidence="2">Uncharacterized protein</fullName>
    </submittedName>
</protein>
<dbReference type="AlphaFoldDB" id="A0A7X6HZN2"/>
<evidence type="ECO:0000256" key="1">
    <source>
        <dbReference type="SAM" id="MobiDB-lite"/>
    </source>
</evidence>
<proteinExistence type="predicted"/>
<sequence>SDPLARLVGAAGGWAAAPGAVRLRHREALLRLADCLSPAAADDTTGAGWWAAVGDGLSARALTRAADLARIGRLAEAVEESLSSASSARRGAEPAAHRGLDAAAESARALTGRPVAPDGTIVAAAARAGALLRTAATEFGGADLTEALTADPLLAGVRWDAATRWPDAGWARRMRDASAEDPPGSGSYVVLPEWRHDAAPSPTG</sequence>
<accession>A0A7X6HZN2</accession>
<keyword evidence="3" id="KW-1185">Reference proteome</keyword>
<reference evidence="2 3" key="1">
    <citation type="submission" date="2020-03" db="EMBL/GenBank/DDBJ databases">
        <title>Draft genome of Streptomyces sp. ventii, isolated from the Axial Seamount in the Pacific Ocean, and resequencing of the two type strains Streptomyces lonarensis strain NCL 716 and Streptomyces bohaiensis strain 11A07.</title>
        <authorList>
            <person name="Loughran R.M."/>
            <person name="Pfannmuller K.M."/>
            <person name="Wasson B.J."/>
            <person name="Deadmond M.C."/>
            <person name="Paddock B.E."/>
            <person name="Koyack M.J."/>
            <person name="Gallegos D.A."/>
            <person name="Mitchell E.A."/>
            <person name="Ushijima B."/>
            <person name="Saw J.H."/>
            <person name="Mcphail K.L."/>
            <person name="Videau P."/>
        </authorList>
    </citation>
    <scope>NUCLEOTIDE SEQUENCE [LARGE SCALE GENOMIC DNA]</scope>
    <source>
        <strain evidence="2 3">NCL716</strain>
    </source>
</reference>
<organism evidence="2 3">
    <name type="scientific">Streptomyces lonarensis</name>
    <dbReference type="NCBI Taxonomy" id="700599"/>
    <lineage>
        <taxon>Bacteria</taxon>
        <taxon>Bacillati</taxon>
        <taxon>Actinomycetota</taxon>
        <taxon>Actinomycetes</taxon>
        <taxon>Kitasatosporales</taxon>
        <taxon>Streptomycetaceae</taxon>
        <taxon>Streptomyces</taxon>
    </lineage>
</organism>
<name>A0A7X6HZN2_9ACTN</name>
<feature type="region of interest" description="Disordered" evidence="1">
    <location>
        <begin position="174"/>
        <end position="204"/>
    </location>
</feature>
<evidence type="ECO:0000313" key="3">
    <source>
        <dbReference type="Proteomes" id="UP000578686"/>
    </source>
</evidence>
<evidence type="ECO:0000313" key="2">
    <source>
        <dbReference type="EMBL" id="NJQ06675.1"/>
    </source>
</evidence>
<dbReference type="Proteomes" id="UP000578686">
    <property type="component" value="Unassembled WGS sequence"/>
</dbReference>
<comment type="caution">
    <text evidence="2">The sequence shown here is derived from an EMBL/GenBank/DDBJ whole genome shotgun (WGS) entry which is preliminary data.</text>
</comment>